<reference evidence="1" key="1">
    <citation type="journal article" date="2021" name="PeerJ">
        <title>Extensive microbial diversity within the chicken gut microbiome revealed by metagenomics and culture.</title>
        <authorList>
            <person name="Gilroy R."/>
            <person name="Ravi A."/>
            <person name="Getino M."/>
            <person name="Pursley I."/>
            <person name="Horton D.L."/>
            <person name="Alikhan N.F."/>
            <person name="Baker D."/>
            <person name="Gharbi K."/>
            <person name="Hall N."/>
            <person name="Watson M."/>
            <person name="Adriaenssens E.M."/>
            <person name="Foster-Nyarko E."/>
            <person name="Jarju S."/>
            <person name="Secka A."/>
            <person name="Antonio M."/>
            <person name="Oren A."/>
            <person name="Chaudhuri R.R."/>
            <person name="La Ragione R."/>
            <person name="Hildebrand F."/>
            <person name="Pallen M.J."/>
        </authorList>
    </citation>
    <scope>NUCLEOTIDE SEQUENCE</scope>
    <source>
        <strain evidence="1">CHK193-4272</strain>
    </source>
</reference>
<dbReference type="EMBL" id="DXIE01000007">
    <property type="protein sequence ID" value="HIV61394.1"/>
    <property type="molecule type" value="Genomic_DNA"/>
</dbReference>
<dbReference type="Proteomes" id="UP000886808">
    <property type="component" value="Unassembled WGS sequence"/>
</dbReference>
<organism evidence="1 2">
    <name type="scientific">Candidatus Butyricicoccus avistercoris</name>
    <dbReference type="NCBI Taxonomy" id="2838518"/>
    <lineage>
        <taxon>Bacteria</taxon>
        <taxon>Bacillati</taxon>
        <taxon>Bacillota</taxon>
        <taxon>Clostridia</taxon>
        <taxon>Eubacteriales</taxon>
        <taxon>Butyricicoccaceae</taxon>
        <taxon>Butyricicoccus</taxon>
    </lineage>
</organism>
<gene>
    <name evidence="1" type="ORF">H9746_00865</name>
</gene>
<proteinExistence type="predicted"/>
<name>A0A9D1TGY9_9FIRM</name>
<evidence type="ECO:0000313" key="1">
    <source>
        <dbReference type="EMBL" id="HIV61394.1"/>
    </source>
</evidence>
<evidence type="ECO:0000313" key="2">
    <source>
        <dbReference type="Proteomes" id="UP000886808"/>
    </source>
</evidence>
<protein>
    <submittedName>
        <fullName evidence="1">Uncharacterized protein</fullName>
    </submittedName>
</protein>
<comment type="caution">
    <text evidence="1">The sequence shown here is derived from an EMBL/GenBank/DDBJ whole genome shotgun (WGS) entry which is preliminary data.</text>
</comment>
<accession>A0A9D1TGY9</accession>
<sequence length="80" mass="9524">MLTFDEFARLPMKEKAERYVELSDKDKFRARITEFDAENSCEVVKVSTKKEDIEAHEKFMRELKQAIKEGKVNLLQRNKD</sequence>
<dbReference type="AlphaFoldDB" id="A0A9D1TGY9"/>
<reference evidence="1" key="2">
    <citation type="submission" date="2021-04" db="EMBL/GenBank/DDBJ databases">
        <authorList>
            <person name="Gilroy R."/>
        </authorList>
    </citation>
    <scope>NUCLEOTIDE SEQUENCE</scope>
    <source>
        <strain evidence="1">CHK193-4272</strain>
    </source>
</reference>